<dbReference type="Gene3D" id="3.40.109.10">
    <property type="entry name" value="NADH Oxidase"/>
    <property type="match status" value="1"/>
</dbReference>
<gene>
    <name evidence="4" type="ORF">HMPREF0556_12041</name>
</gene>
<comment type="caution">
    <text evidence="4">The sequence shown here is derived from an EMBL/GenBank/DDBJ whole genome shotgun (WGS) entry which is preliminary data.</text>
</comment>
<dbReference type="AlphaFoldDB" id="D7UYD9"/>
<proteinExistence type="inferred from homology"/>
<sequence>MIIAEKGNGGLKMSLQSIILNRKSVRHYDPNYIIEKKEILDSIELAAKSPNGNNIQSTRYLIIENKALRSKIKVAANNQEQVETSSYLILVLGDYRAFETENIRIIQEEAFKKNYITQEIKNYLTNAAVAYYQDMSHEDQIKELVRDGSLAAMTLVLLLNERGYQTITMSGYDKTALFELLNIPEYYEDIMLLSVGKGVKEGHTTVRHPVEEIVFVDEVK</sequence>
<dbReference type="STRING" id="525367.HMPREF0556_12041"/>
<name>D7UYD9_LISGR</name>
<evidence type="ECO:0000313" key="4">
    <source>
        <dbReference type="EMBL" id="EFI83356.1"/>
    </source>
</evidence>
<dbReference type="HOGENOM" id="CLU_070764_4_5_9"/>
<feature type="domain" description="Nitroreductase" evidence="3">
    <location>
        <begin position="19"/>
        <end position="197"/>
    </location>
</feature>
<keyword evidence="2 4" id="KW-0560">Oxidoreductase</keyword>
<reference evidence="4" key="1">
    <citation type="submission" date="2010-06" db="EMBL/GenBank/DDBJ databases">
        <authorList>
            <person name="Muzny D."/>
            <person name="Qin X."/>
            <person name="Buhay C."/>
            <person name="Dugan-Rocha S."/>
            <person name="Ding Y."/>
            <person name="Chen G."/>
            <person name="Hawes A."/>
            <person name="Holder M."/>
            <person name="Jhangiani S."/>
            <person name="Johnson A."/>
            <person name="Khan Z."/>
            <person name="Li Z."/>
            <person name="Liu W."/>
            <person name="Liu X."/>
            <person name="Perez L."/>
            <person name="Shen H."/>
            <person name="Wang Q."/>
            <person name="Watt J."/>
            <person name="Xi L."/>
            <person name="Xin Y."/>
            <person name="Zhou J."/>
            <person name="Deng J."/>
            <person name="Jiang H."/>
            <person name="Liu Y."/>
            <person name="Qu J."/>
            <person name="Song X.-Z."/>
            <person name="Zhang L."/>
            <person name="Villasana D."/>
            <person name="Johnson A."/>
            <person name="Liu J."/>
            <person name="Liyanage D."/>
            <person name="Lorensuhewa L."/>
            <person name="Robinson T."/>
            <person name="Song A."/>
            <person name="Song B.-B."/>
            <person name="Dinh H."/>
            <person name="Thornton R."/>
            <person name="Coyle M."/>
            <person name="Francisco L."/>
            <person name="Jackson L."/>
            <person name="Javaid M."/>
            <person name="Korchina V."/>
            <person name="Kovar C."/>
            <person name="Mata R."/>
            <person name="Mathew T."/>
            <person name="Ngo R."/>
            <person name="Nguyen L."/>
            <person name="Nguyen N."/>
            <person name="Okwuonu G."/>
            <person name="Ongeri F."/>
            <person name="Pham C."/>
            <person name="Simmons D."/>
            <person name="Wilczek-Boney K."/>
            <person name="Hale W."/>
            <person name="Jakkamsetti A."/>
            <person name="Pham P."/>
            <person name="Ruth R."/>
            <person name="San Lucas F."/>
            <person name="Warren J."/>
            <person name="Zhang J."/>
            <person name="Zhao Z."/>
            <person name="Zhou C."/>
            <person name="Zhu D."/>
            <person name="Lee S."/>
            <person name="Bess C."/>
            <person name="Blankenburg K."/>
            <person name="Forbes L."/>
            <person name="Fu Q."/>
            <person name="Gubbala S."/>
            <person name="Hirani K."/>
            <person name="Jayaseelan J.C."/>
            <person name="Lara F."/>
            <person name="Munidasa M."/>
            <person name="Palculict T."/>
            <person name="Patil S."/>
            <person name="Pu L.-L."/>
            <person name="Saada N."/>
            <person name="Tang L."/>
            <person name="Weissenberger G."/>
            <person name="Zhu Y."/>
            <person name="Hemphill L."/>
            <person name="Shang Y."/>
            <person name="Youmans B."/>
            <person name="Ayvaz T."/>
            <person name="Ross M."/>
            <person name="Santibanez J."/>
            <person name="Aqrawi P."/>
            <person name="Gross S."/>
            <person name="Joshi V."/>
            <person name="Fowler G."/>
            <person name="Nazareth L."/>
            <person name="Reid J."/>
            <person name="Worley K."/>
            <person name="Petrosino J."/>
            <person name="Highlander S."/>
            <person name="Gibbs R."/>
        </authorList>
    </citation>
    <scope>NUCLEOTIDE SEQUENCE [LARGE SCALE GENOMIC DNA]</scope>
    <source>
        <strain evidence="4">DSM 20601</strain>
    </source>
</reference>
<dbReference type="PANTHER" id="PTHR43673:SF12">
    <property type="entry name" value="PROTEIN DRGA"/>
    <property type="match status" value="1"/>
</dbReference>
<dbReference type="eggNOG" id="COG0778">
    <property type="taxonomic scope" value="Bacteria"/>
</dbReference>
<dbReference type="InterPro" id="IPR000415">
    <property type="entry name" value="Nitroreductase-like"/>
</dbReference>
<dbReference type="EMBL" id="ACCR02000005">
    <property type="protein sequence ID" value="EFI83356.1"/>
    <property type="molecule type" value="Genomic_DNA"/>
</dbReference>
<dbReference type="EC" id="1.-.-.-" evidence="4"/>
<organism evidence="4 5">
    <name type="scientific">Listeria grayi DSM 20601</name>
    <dbReference type="NCBI Taxonomy" id="525367"/>
    <lineage>
        <taxon>Bacteria</taxon>
        <taxon>Bacillati</taxon>
        <taxon>Bacillota</taxon>
        <taxon>Bacilli</taxon>
        <taxon>Bacillales</taxon>
        <taxon>Listeriaceae</taxon>
        <taxon>Listeria</taxon>
    </lineage>
</organism>
<dbReference type="Pfam" id="PF00881">
    <property type="entry name" value="Nitroreductase"/>
    <property type="match status" value="1"/>
</dbReference>
<comment type="similarity">
    <text evidence="1">Belongs to the nitroreductase family.</text>
</comment>
<protein>
    <submittedName>
        <fullName evidence="4">Nitroreductase family protein</fullName>
        <ecNumber evidence="4">1.-.-.-</ecNumber>
    </submittedName>
</protein>
<evidence type="ECO:0000256" key="2">
    <source>
        <dbReference type="ARBA" id="ARBA00023002"/>
    </source>
</evidence>
<dbReference type="Proteomes" id="UP000010119">
    <property type="component" value="Unassembled WGS sequence"/>
</dbReference>
<dbReference type="SUPFAM" id="SSF55469">
    <property type="entry name" value="FMN-dependent nitroreductase-like"/>
    <property type="match status" value="1"/>
</dbReference>
<accession>D7UYD9</accession>
<keyword evidence="5" id="KW-1185">Reference proteome</keyword>
<dbReference type="GO" id="GO:0016491">
    <property type="term" value="F:oxidoreductase activity"/>
    <property type="evidence" value="ECO:0007669"/>
    <property type="project" value="UniProtKB-KW"/>
</dbReference>
<dbReference type="PANTHER" id="PTHR43673">
    <property type="entry name" value="NAD(P)H NITROREDUCTASE YDGI-RELATED"/>
    <property type="match status" value="1"/>
</dbReference>
<evidence type="ECO:0000259" key="3">
    <source>
        <dbReference type="Pfam" id="PF00881"/>
    </source>
</evidence>
<evidence type="ECO:0000256" key="1">
    <source>
        <dbReference type="ARBA" id="ARBA00007118"/>
    </source>
</evidence>
<evidence type="ECO:0000313" key="5">
    <source>
        <dbReference type="Proteomes" id="UP000010119"/>
    </source>
</evidence>
<dbReference type="InterPro" id="IPR029479">
    <property type="entry name" value="Nitroreductase"/>
</dbReference>